<sequence length="67" mass="7414">MLGGISRRPFAVSDGSLTLVRNRFGQRAEPDARAPKVNVLRIADGTRRQMSIVVPLELSSVELYPTF</sequence>
<evidence type="ECO:0000313" key="2">
    <source>
        <dbReference type="Proteomes" id="UP000194000"/>
    </source>
</evidence>
<accession>A0A1X1US55</accession>
<name>A0A1X1US55_9MYCO</name>
<dbReference type="Proteomes" id="UP000194000">
    <property type="component" value="Unassembled WGS sequence"/>
</dbReference>
<reference evidence="1 2" key="1">
    <citation type="submission" date="2016-01" db="EMBL/GenBank/DDBJ databases">
        <title>The new phylogeny of the genus Mycobacterium.</title>
        <authorList>
            <person name="Tarcisio F."/>
            <person name="Conor M."/>
            <person name="Antonella G."/>
            <person name="Elisabetta G."/>
            <person name="Giulia F.S."/>
            <person name="Sara T."/>
            <person name="Anna F."/>
            <person name="Clotilde B."/>
            <person name="Roberto B."/>
            <person name="Veronica D.S."/>
            <person name="Fabio R."/>
            <person name="Monica P."/>
            <person name="Olivier J."/>
            <person name="Enrico T."/>
            <person name="Nicola S."/>
        </authorList>
    </citation>
    <scope>NUCLEOTIDE SEQUENCE [LARGE SCALE GENOMIC DNA]</scope>
    <source>
        <strain evidence="1 2">DSM 45731</strain>
    </source>
</reference>
<protein>
    <submittedName>
        <fullName evidence="1">Uncharacterized protein</fullName>
    </submittedName>
</protein>
<organism evidence="1 2">
    <name type="scientific">Mycobacterium fragae</name>
    <dbReference type="NCBI Taxonomy" id="1260918"/>
    <lineage>
        <taxon>Bacteria</taxon>
        <taxon>Bacillati</taxon>
        <taxon>Actinomycetota</taxon>
        <taxon>Actinomycetes</taxon>
        <taxon>Mycobacteriales</taxon>
        <taxon>Mycobacteriaceae</taxon>
        <taxon>Mycobacterium</taxon>
    </lineage>
</organism>
<evidence type="ECO:0000313" key="1">
    <source>
        <dbReference type="EMBL" id="ORV59695.1"/>
    </source>
</evidence>
<proteinExistence type="predicted"/>
<gene>
    <name evidence="1" type="ORF">AWC06_16365</name>
</gene>
<dbReference type="EMBL" id="LQOW01000024">
    <property type="protein sequence ID" value="ORV59695.1"/>
    <property type="molecule type" value="Genomic_DNA"/>
</dbReference>
<keyword evidence="2" id="KW-1185">Reference proteome</keyword>
<comment type="caution">
    <text evidence="1">The sequence shown here is derived from an EMBL/GenBank/DDBJ whole genome shotgun (WGS) entry which is preliminary data.</text>
</comment>
<dbReference type="AlphaFoldDB" id="A0A1X1US55"/>
<dbReference type="STRING" id="1260918.AWC06_16365"/>